<reference evidence="2 3" key="1">
    <citation type="submission" date="2021-07" db="EMBL/GenBank/DDBJ databases">
        <title>Sphingomonas sp.</title>
        <authorList>
            <person name="Feng G."/>
            <person name="Li J."/>
            <person name="Pan M."/>
        </authorList>
    </citation>
    <scope>NUCLEOTIDE SEQUENCE [LARGE SCALE GENOMIC DNA]</scope>
    <source>
        <strain evidence="2 3">RRHST34</strain>
    </source>
</reference>
<proteinExistence type="predicted"/>
<dbReference type="EMBL" id="JAHXZN010000001">
    <property type="protein sequence ID" value="MBW6529974.1"/>
    <property type="molecule type" value="Genomic_DNA"/>
</dbReference>
<organism evidence="2 3">
    <name type="scientific">Sphingomonas citri</name>
    <dbReference type="NCBI Taxonomy" id="2862499"/>
    <lineage>
        <taxon>Bacteria</taxon>
        <taxon>Pseudomonadati</taxon>
        <taxon>Pseudomonadota</taxon>
        <taxon>Alphaproteobacteria</taxon>
        <taxon>Sphingomonadales</taxon>
        <taxon>Sphingomonadaceae</taxon>
        <taxon>Sphingomonas</taxon>
    </lineage>
</organism>
<dbReference type="Proteomes" id="UP000759103">
    <property type="component" value="Unassembled WGS sequence"/>
</dbReference>
<feature type="compositionally biased region" description="Low complexity" evidence="1">
    <location>
        <begin position="169"/>
        <end position="184"/>
    </location>
</feature>
<evidence type="ECO:0000256" key="1">
    <source>
        <dbReference type="SAM" id="MobiDB-lite"/>
    </source>
</evidence>
<gene>
    <name evidence="2" type="ORF">KZ820_04445</name>
</gene>
<evidence type="ECO:0000313" key="2">
    <source>
        <dbReference type="EMBL" id="MBW6529974.1"/>
    </source>
</evidence>
<comment type="caution">
    <text evidence="2">The sequence shown here is derived from an EMBL/GenBank/DDBJ whole genome shotgun (WGS) entry which is preliminary data.</text>
</comment>
<sequence>MARKLKVFRTPAGFHDAYVAAPSRRAALAAWGADADLFARGVAEEVTDAALMAEPLARPGEVVRRSRGSAAEQLAALPPDRPKRARRAAEEEEAPRSRTAQSKPSTKPPVPRPSRAEMEAAEKALEQEDARRRDEEKALAERQAALDRERREAGRRHERERAKLEAAREQAAGAYAAAVEKWRR</sequence>
<feature type="region of interest" description="Disordered" evidence="1">
    <location>
        <begin position="56"/>
        <end position="184"/>
    </location>
</feature>
<keyword evidence="3" id="KW-1185">Reference proteome</keyword>
<name>A0ABS7BK41_9SPHN</name>
<dbReference type="RefSeq" id="WP_219747422.1">
    <property type="nucleotide sequence ID" value="NZ_JAHXZN010000001.1"/>
</dbReference>
<evidence type="ECO:0000313" key="3">
    <source>
        <dbReference type="Proteomes" id="UP000759103"/>
    </source>
</evidence>
<evidence type="ECO:0008006" key="4">
    <source>
        <dbReference type="Google" id="ProtNLM"/>
    </source>
</evidence>
<feature type="compositionally biased region" description="Basic and acidic residues" evidence="1">
    <location>
        <begin position="114"/>
        <end position="168"/>
    </location>
</feature>
<accession>A0ABS7BK41</accession>
<protein>
    <recommendedName>
        <fullName evidence="4">Cell envelope biogenesis protein TolA</fullName>
    </recommendedName>
</protein>